<dbReference type="Proteomes" id="UP000030747">
    <property type="component" value="Unassembled WGS sequence"/>
</dbReference>
<gene>
    <name evidence="2" type="ORF">ETH_00020075</name>
</gene>
<dbReference type="InterPro" id="IPR036866">
    <property type="entry name" value="RibonucZ/Hydroxyglut_hydro"/>
</dbReference>
<keyword evidence="2" id="KW-0378">Hydrolase</keyword>
<protein>
    <submittedName>
        <fullName evidence="2">Hydrolase-like protein, putative</fullName>
    </submittedName>
</protein>
<dbReference type="Gene3D" id="3.60.15.10">
    <property type="entry name" value="Ribonuclease Z/Hydroxyacylglutathione hydrolase-like"/>
    <property type="match status" value="2"/>
</dbReference>
<evidence type="ECO:0000313" key="2">
    <source>
        <dbReference type="EMBL" id="CDJ40578.1"/>
    </source>
</evidence>
<dbReference type="AlphaFoldDB" id="U6KUI7"/>
<dbReference type="VEuPathDB" id="ToxoDB:ETH2_1239300"/>
<dbReference type="GO" id="GO:0016787">
    <property type="term" value="F:hydrolase activity"/>
    <property type="evidence" value="ECO:0007669"/>
    <property type="project" value="UniProtKB-KW"/>
</dbReference>
<feature type="compositionally biased region" description="Low complexity" evidence="1">
    <location>
        <begin position="108"/>
        <end position="127"/>
    </location>
</feature>
<organism evidence="2 3">
    <name type="scientific">Eimeria tenella</name>
    <name type="common">Coccidian parasite</name>
    <dbReference type="NCBI Taxonomy" id="5802"/>
    <lineage>
        <taxon>Eukaryota</taxon>
        <taxon>Sar</taxon>
        <taxon>Alveolata</taxon>
        <taxon>Apicomplexa</taxon>
        <taxon>Conoidasida</taxon>
        <taxon>Coccidia</taxon>
        <taxon>Eucoccidiorida</taxon>
        <taxon>Eimeriorina</taxon>
        <taxon>Eimeriidae</taxon>
        <taxon>Eimeria</taxon>
    </lineage>
</organism>
<dbReference type="PANTHER" id="PTHR42663">
    <property type="entry name" value="HYDROLASE C777.06C-RELATED-RELATED"/>
    <property type="match status" value="1"/>
</dbReference>
<feature type="region of interest" description="Disordered" evidence="1">
    <location>
        <begin position="26"/>
        <end position="48"/>
    </location>
</feature>
<dbReference type="RefSeq" id="XP_013231328.1">
    <property type="nucleotide sequence ID" value="XM_013375874.1"/>
</dbReference>
<dbReference type="Pfam" id="PF23023">
    <property type="entry name" value="Anti-Pycsar_Apyc1"/>
    <property type="match status" value="1"/>
</dbReference>
<dbReference type="VEuPathDB" id="ToxoDB:ETH_00020075"/>
<evidence type="ECO:0000256" key="1">
    <source>
        <dbReference type="SAM" id="MobiDB-lite"/>
    </source>
</evidence>
<sequence>MAQSVRDRVAAVSPLFEDICSNICRSGSGSSSGSTDAAEAASSSSSSSSSGVLFLGSGGSASIPQLNHILSLSDPSHPYHLVARRAAPPPPLQELQQQAVLYRQHLKQQQQQQRQQEQQAKQGALASDGGSALGGAAAPAAAAAEPAAAAAAAAAAAGLEGRALEVAARDSRNAACATCLRALLCPEGPNKRRNISLLLQLEGQQLLIDCGKTLRDSLVTFGCAYNLSCVDAVFLTHDHMDAIGGLDDLRDLQPFDRPTFACPPAVAAAAAAAAGPQAAAAEAAAAAAQDRQDCRWYAPKNWLCCFMGARTFASISRGYSYLLRPFLERCSSSSSSSSSSSASPAAAAAAAADAEGIVSRTEDGEFAVTNKGRLLLRRKVACIDFRILNDTVLPAAAAAAAEAAAAAVAKAAGETLKEAAATQGIPRLAAAAAAAAPPARPADAAAAAADAQLKVEPIDSWGFTRLRVPGLQMPIFSFPIYHGGSYVCLGLVALGLEPFLLLSDVTAVPPVVLERLLQLPKPEVLILDAIGERPHAAHFCLQEALDLGVLLQPRRLLFVGMDCCLEHKMTNERLQQWLAAHREVYRQVRGTDSNIQEVRLAHDGLYLSFRGSAVETPLCCSSS</sequence>
<dbReference type="SUPFAM" id="SSF56281">
    <property type="entry name" value="Metallo-hydrolase/oxidoreductase"/>
    <property type="match status" value="2"/>
</dbReference>
<dbReference type="PANTHER" id="PTHR42663:SF6">
    <property type="entry name" value="HYDROLASE C777.06C-RELATED"/>
    <property type="match status" value="1"/>
</dbReference>
<dbReference type="OMA" id="FVGMDCC"/>
<reference evidence="2" key="2">
    <citation type="submission" date="2013-10" db="EMBL/GenBank/DDBJ databases">
        <authorList>
            <person name="Aslett M."/>
        </authorList>
    </citation>
    <scope>NUCLEOTIDE SEQUENCE [LARGE SCALE GENOMIC DNA]</scope>
    <source>
        <strain evidence="2">Houghton</strain>
    </source>
</reference>
<keyword evidence="3" id="KW-1185">Reference proteome</keyword>
<reference evidence="2" key="1">
    <citation type="submission" date="2013-10" db="EMBL/GenBank/DDBJ databases">
        <title>Genomic analysis of the causative agents of coccidiosis in chickens.</title>
        <authorList>
            <person name="Reid A.J."/>
            <person name="Blake D."/>
            <person name="Billington K."/>
            <person name="Browne H."/>
            <person name="Dunn M."/>
            <person name="Hung S."/>
            <person name="Kawahara F."/>
            <person name="Miranda-Saavedra D."/>
            <person name="Mourier T."/>
            <person name="Nagra H."/>
            <person name="Otto T.D."/>
            <person name="Rawlings N."/>
            <person name="Sanchez A."/>
            <person name="Sanders M."/>
            <person name="Subramaniam C."/>
            <person name="Tay Y."/>
            <person name="Dear P."/>
            <person name="Doerig C."/>
            <person name="Gruber A."/>
            <person name="Parkinson J."/>
            <person name="Shirley M."/>
            <person name="Wan K.L."/>
            <person name="Berriman M."/>
            <person name="Tomley F."/>
            <person name="Pain A."/>
        </authorList>
    </citation>
    <scope>NUCLEOTIDE SEQUENCE [LARGE SCALE GENOMIC DNA]</scope>
    <source>
        <strain evidence="2">Houghton</strain>
    </source>
</reference>
<feature type="region of interest" description="Disordered" evidence="1">
    <location>
        <begin position="104"/>
        <end position="127"/>
    </location>
</feature>
<accession>U6KUI7</accession>
<evidence type="ECO:0000313" key="3">
    <source>
        <dbReference type="Proteomes" id="UP000030747"/>
    </source>
</evidence>
<dbReference type="OrthoDB" id="347192at2759"/>
<proteinExistence type="predicted"/>
<dbReference type="GeneID" id="25253143"/>
<name>U6KUI7_EIMTE</name>
<dbReference type="EMBL" id="HG675163">
    <property type="protein sequence ID" value="CDJ40578.1"/>
    <property type="molecule type" value="Genomic_DNA"/>
</dbReference>